<dbReference type="CDD" id="cd07012">
    <property type="entry name" value="PBP2_Bug_TTT"/>
    <property type="match status" value="1"/>
</dbReference>
<sequence length="318" mass="33527">MKRIVQGLALAFALWTAFAHAQDFPRQPIRIIVPFPPGTVADLIARSVSEELRASLGQPVTVENRSGATGLVGMGLLAQAPADGYTIGIGNEATHVTVPLMKKKVAYDPLRDFTPLALAVRTTMVIAVNPALLPVNDLPELIAAAKTRAGGISFGSMGEGSPPQLIGELLNQRTGGRFVHVPYEGSGPAVEDLLAGRLPMVISTLTTLAPRHDKVRIIATADAARLPALPGVQSISESVPDLVMPGWVGFFAPAKLPPAVAAKLSAALSSALRQPAVAQALRKRMLEPVGSSPEELRELVRSGLERWAPVIAKAQKVK</sequence>
<proteinExistence type="inferred from homology"/>
<evidence type="ECO:0000313" key="4">
    <source>
        <dbReference type="Proteomes" id="UP000599109"/>
    </source>
</evidence>
<gene>
    <name evidence="3" type="ORF">JJ685_28565</name>
</gene>
<feature type="chain" id="PRO_5037481867" evidence="2">
    <location>
        <begin position="22"/>
        <end position="318"/>
    </location>
</feature>
<dbReference type="Gene3D" id="3.40.190.10">
    <property type="entry name" value="Periplasmic binding protein-like II"/>
    <property type="match status" value="1"/>
</dbReference>
<dbReference type="PIRSF" id="PIRSF017082">
    <property type="entry name" value="YflP"/>
    <property type="match status" value="1"/>
</dbReference>
<evidence type="ECO:0000313" key="3">
    <source>
        <dbReference type="EMBL" id="MBL0395119.1"/>
    </source>
</evidence>
<protein>
    <submittedName>
        <fullName evidence="3">Tripartite tricarboxylate transporter substrate binding protein</fullName>
    </submittedName>
</protein>
<name>A0A937CXQ0_9BURK</name>
<dbReference type="AlphaFoldDB" id="A0A937CXQ0"/>
<dbReference type="Proteomes" id="UP000599109">
    <property type="component" value="Unassembled WGS sequence"/>
</dbReference>
<reference evidence="3 4" key="1">
    <citation type="journal article" date="2017" name="Int. J. Syst. Evol. Microbiol.">
        <title>Ramlibacter monticola sp. nov., isolated from forest soil.</title>
        <authorList>
            <person name="Chaudhary D.K."/>
            <person name="Kim J."/>
        </authorList>
    </citation>
    <scope>NUCLEOTIDE SEQUENCE [LARGE SCALE GENOMIC DNA]</scope>
    <source>
        <strain evidence="3 4">KACC 19175</strain>
    </source>
</reference>
<evidence type="ECO:0000256" key="2">
    <source>
        <dbReference type="SAM" id="SignalP"/>
    </source>
</evidence>
<dbReference type="PANTHER" id="PTHR42928:SF5">
    <property type="entry name" value="BLR1237 PROTEIN"/>
    <property type="match status" value="1"/>
</dbReference>
<keyword evidence="4" id="KW-1185">Reference proteome</keyword>
<dbReference type="EMBL" id="JAEQNE010000012">
    <property type="protein sequence ID" value="MBL0395119.1"/>
    <property type="molecule type" value="Genomic_DNA"/>
</dbReference>
<comment type="caution">
    <text evidence="3">The sequence shown here is derived from an EMBL/GenBank/DDBJ whole genome shotgun (WGS) entry which is preliminary data.</text>
</comment>
<feature type="signal peptide" evidence="2">
    <location>
        <begin position="1"/>
        <end position="21"/>
    </location>
</feature>
<dbReference type="SUPFAM" id="SSF53850">
    <property type="entry name" value="Periplasmic binding protein-like II"/>
    <property type="match status" value="1"/>
</dbReference>
<dbReference type="InterPro" id="IPR005064">
    <property type="entry name" value="BUG"/>
</dbReference>
<dbReference type="InterPro" id="IPR042100">
    <property type="entry name" value="Bug_dom1"/>
</dbReference>
<accession>A0A937CXQ0</accession>
<dbReference type="PANTHER" id="PTHR42928">
    <property type="entry name" value="TRICARBOXYLATE-BINDING PROTEIN"/>
    <property type="match status" value="1"/>
</dbReference>
<dbReference type="Pfam" id="PF03401">
    <property type="entry name" value="TctC"/>
    <property type="match status" value="1"/>
</dbReference>
<dbReference type="RefSeq" id="WP_201677790.1">
    <property type="nucleotide sequence ID" value="NZ_JAEQNE010000012.1"/>
</dbReference>
<organism evidence="3 4">
    <name type="scientific">Ramlibacter monticola</name>
    <dbReference type="NCBI Taxonomy" id="1926872"/>
    <lineage>
        <taxon>Bacteria</taxon>
        <taxon>Pseudomonadati</taxon>
        <taxon>Pseudomonadota</taxon>
        <taxon>Betaproteobacteria</taxon>
        <taxon>Burkholderiales</taxon>
        <taxon>Comamonadaceae</taxon>
        <taxon>Ramlibacter</taxon>
    </lineage>
</organism>
<comment type="similarity">
    <text evidence="1">Belongs to the UPF0065 (bug) family.</text>
</comment>
<keyword evidence="2" id="KW-0732">Signal</keyword>
<evidence type="ECO:0000256" key="1">
    <source>
        <dbReference type="ARBA" id="ARBA00006987"/>
    </source>
</evidence>
<dbReference type="Gene3D" id="3.40.190.150">
    <property type="entry name" value="Bordetella uptake gene, domain 1"/>
    <property type="match status" value="1"/>
</dbReference>